<evidence type="ECO:0000256" key="6">
    <source>
        <dbReference type="ARBA" id="ARBA00022989"/>
    </source>
</evidence>
<evidence type="ECO:0000256" key="3">
    <source>
        <dbReference type="ARBA" id="ARBA00022448"/>
    </source>
</evidence>
<dbReference type="Proteomes" id="UP000799324">
    <property type="component" value="Unassembled WGS sequence"/>
</dbReference>
<evidence type="ECO:0000259" key="11">
    <source>
        <dbReference type="PROSITE" id="PS50850"/>
    </source>
</evidence>
<comment type="subcellular location">
    <subcellularLocation>
        <location evidence="1">Membrane</location>
        <topology evidence="1">Multi-pass membrane protein</topology>
    </subcellularLocation>
</comment>
<keyword evidence="6 10" id="KW-1133">Transmembrane helix</keyword>
<evidence type="ECO:0000256" key="5">
    <source>
        <dbReference type="ARBA" id="ARBA00022692"/>
    </source>
</evidence>
<dbReference type="SUPFAM" id="SSF103473">
    <property type="entry name" value="MFS general substrate transporter"/>
    <property type="match status" value="1"/>
</dbReference>
<keyword evidence="8" id="KW-0462">Maltose metabolism</keyword>
<feature type="transmembrane region" description="Helical" evidence="10">
    <location>
        <begin position="99"/>
        <end position="120"/>
    </location>
</feature>
<keyword evidence="7 10" id="KW-0472">Membrane</keyword>
<reference evidence="12" key="1">
    <citation type="journal article" date="2020" name="Stud. Mycol.">
        <title>101 Dothideomycetes genomes: a test case for predicting lifestyles and emergence of pathogens.</title>
        <authorList>
            <person name="Haridas S."/>
            <person name="Albert R."/>
            <person name="Binder M."/>
            <person name="Bloem J."/>
            <person name="Labutti K."/>
            <person name="Salamov A."/>
            <person name="Andreopoulos B."/>
            <person name="Baker S."/>
            <person name="Barry K."/>
            <person name="Bills G."/>
            <person name="Bluhm B."/>
            <person name="Cannon C."/>
            <person name="Castanera R."/>
            <person name="Culley D."/>
            <person name="Daum C."/>
            <person name="Ezra D."/>
            <person name="Gonzalez J."/>
            <person name="Henrissat B."/>
            <person name="Kuo A."/>
            <person name="Liang C."/>
            <person name="Lipzen A."/>
            <person name="Lutzoni F."/>
            <person name="Magnuson J."/>
            <person name="Mondo S."/>
            <person name="Nolan M."/>
            <person name="Ohm R."/>
            <person name="Pangilinan J."/>
            <person name="Park H.-J."/>
            <person name="Ramirez L."/>
            <person name="Alfaro M."/>
            <person name="Sun H."/>
            <person name="Tritt A."/>
            <person name="Yoshinaga Y."/>
            <person name="Zwiers L.-H."/>
            <person name="Turgeon B."/>
            <person name="Goodwin S."/>
            <person name="Spatafora J."/>
            <person name="Crous P."/>
            <person name="Grigoriev I."/>
        </authorList>
    </citation>
    <scope>NUCLEOTIDE SEQUENCE</scope>
    <source>
        <strain evidence="12">CBS 122681</strain>
    </source>
</reference>
<feature type="transmembrane region" description="Helical" evidence="10">
    <location>
        <begin position="410"/>
        <end position="435"/>
    </location>
</feature>
<dbReference type="GO" id="GO:0000023">
    <property type="term" value="P:maltose metabolic process"/>
    <property type="evidence" value="ECO:0007669"/>
    <property type="project" value="UniProtKB-KW"/>
</dbReference>
<name>A0A6A6T1H4_9PLEO</name>
<feature type="domain" description="Major facilitator superfamily (MFS) profile" evidence="11">
    <location>
        <begin position="55"/>
        <end position="504"/>
    </location>
</feature>
<feature type="transmembrane region" description="Helical" evidence="10">
    <location>
        <begin position="477"/>
        <end position="497"/>
    </location>
</feature>
<organism evidence="12 13">
    <name type="scientific">Lophiostoma macrostomum CBS 122681</name>
    <dbReference type="NCBI Taxonomy" id="1314788"/>
    <lineage>
        <taxon>Eukaryota</taxon>
        <taxon>Fungi</taxon>
        <taxon>Dikarya</taxon>
        <taxon>Ascomycota</taxon>
        <taxon>Pezizomycotina</taxon>
        <taxon>Dothideomycetes</taxon>
        <taxon>Pleosporomycetidae</taxon>
        <taxon>Pleosporales</taxon>
        <taxon>Lophiostomataceae</taxon>
        <taxon>Lophiostoma</taxon>
    </lineage>
</organism>
<proteinExistence type="inferred from homology"/>
<dbReference type="GO" id="GO:0005351">
    <property type="term" value="F:carbohydrate:proton symporter activity"/>
    <property type="evidence" value="ECO:0007669"/>
    <property type="project" value="TreeGrafter"/>
</dbReference>
<dbReference type="EMBL" id="MU004378">
    <property type="protein sequence ID" value="KAF2653590.1"/>
    <property type="molecule type" value="Genomic_DNA"/>
</dbReference>
<dbReference type="NCBIfam" id="TIGR00879">
    <property type="entry name" value="SP"/>
    <property type="match status" value="1"/>
</dbReference>
<protein>
    <submittedName>
        <fullName evidence="12">Sugar/inositol transporter</fullName>
    </submittedName>
</protein>
<feature type="transmembrane region" description="Helical" evidence="10">
    <location>
        <begin position="156"/>
        <end position="178"/>
    </location>
</feature>
<feature type="transmembrane region" description="Helical" evidence="10">
    <location>
        <begin position="132"/>
        <end position="150"/>
    </location>
</feature>
<evidence type="ECO:0000256" key="10">
    <source>
        <dbReference type="SAM" id="Phobius"/>
    </source>
</evidence>
<feature type="transmembrane region" description="Helical" evidence="10">
    <location>
        <begin position="386"/>
        <end position="404"/>
    </location>
</feature>
<feature type="transmembrane region" description="Helical" evidence="10">
    <location>
        <begin position="355"/>
        <end position="374"/>
    </location>
</feature>
<dbReference type="OrthoDB" id="6612291at2759"/>
<dbReference type="PANTHER" id="PTHR48022">
    <property type="entry name" value="PLASTIDIC GLUCOSE TRANSPORTER 4"/>
    <property type="match status" value="1"/>
</dbReference>
<evidence type="ECO:0000313" key="12">
    <source>
        <dbReference type="EMBL" id="KAF2653590.1"/>
    </source>
</evidence>
<keyword evidence="13" id="KW-1185">Reference proteome</keyword>
<comment type="similarity">
    <text evidence="2 9">Belongs to the major facilitator superfamily. Sugar transporter (TC 2.A.1.1) family.</text>
</comment>
<feature type="transmembrane region" description="Helical" evidence="10">
    <location>
        <begin position="52"/>
        <end position="79"/>
    </location>
</feature>
<feature type="transmembrane region" description="Helical" evidence="10">
    <location>
        <begin position="229"/>
        <end position="250"/>
    </location>
</feature>
<dbReference type="InterPro" id="IPR003663">
    <property type="entry name" value="Sugar/inositol_transpt"/>
</dbReference>
<evidence type="ECO:0000256" key="1">
    <source>
        <dbReference type="ARBA" id="ARBA00004141"/>
    </source>
</evidence>
<sequence>MATSHPDIEKETATNAVIPQTSASASFGFALQAHDAEHSLPLKRAIRIFPAAILWSICLSSALIMEGFDTILLGSLYASPPFKQKYGQRQPNGSYELTAAWQAGLSNGASVGSILGLWVAGYIADRVGYRKTLIGALGCVVAFVLVAFFASRIEVLLVGEILLGFPWGVFQTMTTAYAAEVCPVNLRAYLTTWVNACWVIGQLLASGVLRAMEGRNDQWSYRIPFGLQWMWPIPIAICIYFAPESPWWLVKHNKLEQAKHVLRRLRKQEESTIEEYEHGIEGTLQIMIKTNAKEKEVQQGTSYLDCFRGTDRRRTEIACMSWLIQILCGGTLMGYSTYFYQQAGLATSEAFTMSLIQYALGLLGVLISWTLMLYHGRRTLYLTGQISLFLFLLLIGILGSIPRASPSTKWAIAALLQIYTFVYDATVGPICYSLVSEIPSTRLRNKTIVLARNSYNVGGIVTNVLSPRMLNPTAWAWGAKAAFFWAGMAALGIGWSWERLPEPEGRSFVELDELFERGVAARRFKGTRVRVFGGEEDERGRGVAEVSGKAES</sequence>
<dbReference type="Gene3D" id="1.20.1250.20">
    <property type="entry name" value="MFS general substrate transporter like domains"/>
    <property type="match status" value="1"/>
</dbReference>
<dbReference type="GO" id="GO:0016020">
    <property type="term" value="C:membrane"/>
    <property type="evidence" value="ECO:0007669"/>
    <property type="project" value="UniProtKB-SubCell"/>
</dbReference>
<evidence type="ECO:0000256" key="4">
    <source>
        <dbReference type="ARBA" id="ARBA00022597"/>
    </source>
</evidence>
<accession>A0A6A6T1H4</accession>
<evidence type="ECO:0000256" key="2">
    <source>
        <dbReference type="ARBA" id="ARBA00010992"/>
    </source>
</evidence>
<dbReference type="PROSITE" id="PS00217">
    <property type="entry name" value="SUGAR_TRANSPORT_2"/>
    <property type="match status" value="1"/>
</dbReference>
<dbReference type="InterPro" id="IPR020846">
    <property type="entry name" value="MFS_dom"/>
</dbReference>
<dbReference type="AlphaFoldDB" id="A0A6A6T1H4"/>
<dbReference type="Pfam" id="PF00083">
    <property type="entry name" value="Sugar_tr"/>
    <property type="match status" value="1"/>
</dbReference>
<feature type="transmembrane region" description="Helical" evidence="10">
    <location>
        <begin position="190"/>
        <end position="209"/>
    </location>
</feature>
<evidence type="ECO:0000256" key="7">
    <source>
        <dbReference type="ARBA" id="ARBA00023136"/>
    </source>
</evidence>
<dbReference type="InterPro" id="IPR050360">
    <property type="entry name" value="MFS_Sugar_Transporters"/>
</dbReference>
<gene>
    <name evidence="12" type="ORF">K491DRAFT_602529</name>
</gene>
<evidence type="ECO:0000256" key="8">
    <source>
        <dbReference type="ARBA" id="ARBA00026248"/>
    </source>
</evidence>
<keyword evidence="5 10" id="KW-0812">Transmembrane</keyword>
<feature type="transmembrane region" description="Helical" evidence="10">
    <location>
        <begin position="317"/>
        <end position="335"/>
    </location>
</feature>
<evidence type="ECO:0000256" key="9">
    <source>
        <dbReference type="RuleBase" id="RU003346"/>
    </source>
</evidence>
<dbReference type="FunFam" id="1.20.1250.20:FF:000254">
    <property type="entry name" value="MAL31p Maltose permease"/>
    <property type="match status" value="1"/>
</dbReference>
<evidence type="ECO:0000313" key="13">
    <source>
        <dbReference type="Proteomes" id="UP000799324"/>
    </source>
</evidence>
<dbReference type="InterPro" id="IPR005829">
    <property type="entry name" value="Sugar_transporter_CS"/>
</dbReference>
<dbReference type="InterPro" id="IPR036259">
    <property type="entry name" value="MFS_trans_sf"/>
</dbReference>
<dbReference type="PROSITE" id="PS50850">
    <property type="entry name" value="MFS"/>
    <property type="match status" value="1"/>
</dbReference>
<keyword evidence="3 9" id="KW-0813">Transport</keyword>
<dbReference type="PANTHER" id="PTHR48022:SF5">
    <property type="entry name" value="ALPHA-GLUCOSIDES PERMEASE MPH2-RELATED"/>
    <property type="match status" value="1"/>
</dbReference>
<dbReference type="InterPro" id="IPR005828">
    <property type="entry name" value="MFS_sugar_transport-like"/>
</dbReference>
<keyword evidence="4" id="KW-0762">Sugar transport</keyword>